<organism evidence="1 2">
    <name type="scientific">Aureimonas ureilytica</name>
    <dbReference type="NCBI Taxonomy" id="401562"/>
    <lineage>
        <taxon>Bacteria</taxon>
        <taxon>Pseudomonadati</taxon>
        <taxon>Pseudomonadota</taxon>
        <taxon>Alphaproteobacteria</taxon>
        <taxon>Hyphomicrobiales</taxon>
        <taxon>Aurantimonadaceae</taxon>
        <taxon>Aureimonas</taxon>
    </lineage>
</organism>
<accession>A0A175QE07</accession>
<protein>
    <submittedName>
        <fullName evidence="1">Uncharacterized protein</fullName>
    </submittedName>
</protein>
<evidence type="ECO:0000313" key="1">
    <source>
        <dbReference type="EMBL" id="KTQ70312.1"/>
    </source>
</evidence>
<proteinExistence type="predicted"/>
<dbReference type="AlphaFoldDB" id="A0A175QE07"/>
<evidence type="ECO:0000313" key="2">
    <source>
        <dbReference type="Proteomes" id="UP000078272"/>
    </source>
</evidence>
<reference evidence="1 2" key="1">
    <citation type="journal article" date="2016" name="Front. Microbiol.">
        <title>Genomic Resource of Rice Seed Associated Bacteria.</title>
        <authorList>
            <person name="Midha S."/>
            <person name="Bansal K."/>
            <person name="Sharma S."/>
            <person name="Kumar N."/>
            <person name="Patil P.P."/>
            <person name="Chaudhry V."/>
            <person name="Patil P.B."/>
        </authorList>
    </citation>
    <scope>NUCLEOTIDE SEQUENCE [LARGE SCALE GENOMIC DNA]</scope>
    <source>
        <strain evidence="1 2">NS226</strain>
    </source>
</reference>
<feature type="non-terminal residue" evidence="1">
    <location>
        <position position="1"/>
    </location>
</feature>
<dbReference type="EMBL" id="LDPZ01000185">
    <property type="protein sequence ID" value="KTQ70312.1"/>
    <property type="molecule type" value="Genomic_DNA"/>
</dbReference>
<comment type="caution">
    <text evidence="1">The sequence shown here is derived from an EMBL/GenBank/DDBJ whole genome shotgun (WGS) entry which is preliminary data.</text>
</comment>
<dbReference type="PATRIC" id="fig|401562.3.peg.1239"/>
<sequence length="104" mass="12297">LKMHDSTKSETVKRGCLDCWRLWKERTIFTRERNRWNSLSTEEQRMLWFAAAQFGDEGSKFRSQVKKSVLNGWRLGFERGSDREQTFAVLYSNWAEGDHHAPAN</sequence>
<dbReference type="Proteomes" id="UP000078272">
    <property type="component" value="Unassembled WGS sequence"/>
</dbReference>
<name>A0A175QE07_9HYPH</name>
<gene>
    <name evidence="1" type="ORF">NS226_23670</name>
</gene>